<sequence length="275" mass="29799">MVVRGVGGRAMIGSRAVPTDGLSPVYDDTGAASARFLLWLAEKSGGVAGRRVASDEYAHHERCSLELVEGIVERLAALGWIAVHNDSGAVPPLVSPTGAGLAEVRAWDEAYADRDTRRRYAKAALFAWWDRAGQHQSGESNAEAFLWTREAFYCGRQLAFEDLEYAKDHLSLPTPVRVGVTEQGAGVFLSFEQLAQLVQASRPDLSESDSELQQVRELAEALTDASRRGAEPDPGMLQRFLQHSGDLAQAGSRSVGRDMASGMVSEIIQSMLRLG</sequence>
<evidence type="ECO:0000313" key="1">
    <source>
        <dbReference type="EMBL" id="GGK76464.1"/>
    </source>
</evidence>
<dbReference type="EMBL" id="BMPQ01000009">
    <property type="protein sequence ID" value="GGK76464.1"/>
    <property type="molecule type" value="Genomic_DNA"/>
</dbReference>
<accession>A0A917VH80</accession>
<protein>
    <submittedName>
        <fullName evidence="1">Uncharacterized protein</fullName>
    </submittedName>
</protein>
<organism evidence="1 2">
    <name type="scientific">Streptomyces flaveus</name>
    <dbReference type="NCBI Taxonomy" id="66370"/>
    <lineage>
        <taxon>Bacteria</taxon>
        <taxon>Bacillati</taxon>
        <taxon>Actinomycetota</taxon>
        <taxon>Actinomycetes</taxon>
        <taxon>Kitasatosporales</taxon>
        <taxon>Streptomycetaceae</taxon>
        <taxon>Streptomyces</taxon>
        <taxon>Streptomyces aurantiacus group</taxon>
    </lineage>
</organism>
<reference evidence="1" key="2">
    <citation type="submission" date="2020-09" db="EMBL/GenBank/DDBJ databases">
        <authorList>
            <person name="Sun Q."/>
            <person name="Ohkuma M."/>
        </authorList>
    </citation>
    <scope>NUCLEOTIDE SEQUENCE</scope>
    <source>
        <strain evidence="1">JCM 3035</strain>
    </source>
</reference>
<name>A0A917VH80_9ACTN</name>
<dbReference type="AlphaFoldDB" id="A0A917VH80"/>
<evidence type="ECO:0000313" key="2">
    <source>
        <dbReference type="Proteomes" id="UP000637788"/>
    </source>
</evidence>
<reference evidence="1" key="1">
    <citation type="journal article" date="2014" name="Int. J. Syst. Evol. Microbiol.">
        <title>Complete genome sequence of Corynebacterium casei LMG S-19264T (=DSM 44701T), isolated from a smear-ripened cheese.</title>
        <authorList>
            <consortium name="US DOE Joint Genome Institute (JGI-PGF)"/>
            <person name="Walter F."/>
            <person name="Albersmeier A."/>
            <person name="Kalinowski J."/>
            <person name="Ruckert C."/>
        </authorList>
    </citation>
    <scope>NUCLEOTIDE SEQUENCE</scope>
    <source>
        <strain evidence="1">JCM 3035</strain>
    </source>
</reference>
<proteinExistence type="predicted"/>
<keyword evidence="2" id="KW-1185">Reference proteome</keyword>
<gene>
    <name evidence="1" type="ORF">GCM10010094_42070</name>
</gene>
<dbReference type="Proteomes" id="UP000637788">
    <property type="component" value="Unassembled WGS sequence"/>
</dbReference>
<comment type="caution">
    <text evidence="1">The sequence shown here is derived from an EMBL/GenBank/DDBJ whole genome shotgun (WGS) entry which is preliminary data.</text>
</comment>